<evidence type="ECO:0000313" key="3">
    <source>
        <dbReference type="EMBL" id="CAL1154448.1"/>
    </source>
</evidence>
<evidence type="ECO:0000256" key="1">
    <source>
        <dbReference type="SAM" id="MobiDB-lite"/>
    </source>
</evidence>
<dbReference type="AlphaFoldDB" id="A0A9P1G5T1"/>
<keyword evidence="4" id="KW-1185">Reference proteome</keyword>
<feature type="region of interest" description="Disordered" evidence="1">
    <location>
        <begin position="302"/>
        <end position="324"/>
    </location>
</feature>
<gene>
    <name evidence="2" type="ORF">C1SCF055_LOCUS27149</name>
</gene>
<comment type="caution">
    <text evidence="2">The sequence shown here is derived from an EMBL/GenBank/DDBJ whole genome shotgun (WGS) entry which is preliminary data.</text>
</comment>
<proteinExistence type="predicted"/>
<accession>A0A9P1G5T1</accession>
<evidence type="ECO:0000313" key="4">
    <source>
        <dbReference type="Proteomes" id="UP001152797"/>
    </source>
</evidence>
<name>A0A9P1G5T1_9DINO</name>
<reference evidence="3" key="2">
    <citation type="submission" date="2024-04" db="EMBL/GenBank/DDBJ databases">
        <authorList>
            <person name="Chen Y."/>
            <person name="Shah S."/>
            <person name="Dougan E. K."/>
            <person name="Thang M."/>
            <person name="Chan C."/>
        </authorList>
    </citation>
    <scope>NUCLEOTIDE SEQUENCE [LARGE SCALE GENOMIC DNA]</scope>
</reference>
<sequence length="570" mass="64095">MTSNGRYSGDEHSMSGKQLTVRLGKDTSLAHETKNTFIHIPIEDWDFHFEERRNPSAPPAMERARLNVADGADERTLLQCFPPQSVAVAPWPKVKCSSSSDGKGGTAVLRGFRPNEEARCADILTSFAQSRNTWGRQGALELVNSKALERNFSCASCAIRLASKAKIECKEEDIGKAIFLKWESRQMQDGKTVTVKNVWFDLKVGPPQSHCAYGRDAKKEGLYFCLYYIGYNLKGTEKLRIISEPEHAPDFREIFKQKGLMERSSKMVSILLSRSECIDVKNQLMNKMMHLACDFFTNVEETKETEETNESKETNGSESRETKETKEKKVYQVFAICGAGRHNSTMLIVGLKGISATYAIGKGPHTGTPYQVQVDFLKNLSAKAAKDEVPKYWIFDDFDKIFQPGAEELLDRLLILYQLPDGRRVDALLKRNHGSHGIQVVDLRRKGQGEALCVMPFPHDPEAPEAPEAPGAPEAPASRSVKRVFVVGRWQLREATLKNITDVAERAATRRRLATKAANQQPTWRDEWYIPQWLETHWKSKILPKYLEQASAVSVLTINSRAGQRTGGAK</sequence>
<evidence type="ECO:0000313" key="2">
    <source>
        <dbReference type="EMBL" id="CAI4001073.1"/>
    </source>
</evidence>
<dbReference type="EMBL" id="CAMXCT020002882">
    <property type="protein sequence ID" value="CAL1154448.1"/>
    <property type="molecule type" value="Genomic_DNA"/>
</dbReference>
<reference evidence="2" key="1">
    <citation type="submission" date="2022-10" db="EMBL/GenBank/DDBJ databases">
        <authorList>
            <person name="Chen Y."/>
            <person name="Dougan E. K."/>
            <person name="Chan C."/>
            <person name="Rhodes N."/>
            <person name="Thang M."/>
        </authorList>
    </citation>
    <scope>NUCLEOTIDE SEQUENCE</scope>
</reference>
<protein>
    <submittedName>
        <fullName evidence="2">Uncharacterized protein</fullName>
    </submittedName>
</protein>
<dbReference type="EMBL" id="CAMXCT010002882">
    <property type="protein sequence ID" value="CAI4001073.1"/>
    <property type="molecule type" value="Genomic_DNA"/>
</dbReference>
<dbReference type="Proteomes" id="UP001152797">
    <property type="component" value="Unassembled WGS sequence"/>
</dbReference>
<dbReference type="EMBL" id="CAMXCT030002882">
    <property type="protein sequence ID" value="CAL4788385.1"/>
    <property type="molecule type" value="Genomic_DNA"/>
</dbReference>
<organism evidence="2">
    <name type="scientific">Cladocopium goreaui</name>
    <dbReference type="NCBI Taxonomy" id="2562237"/>
    <lineage>
        <taxon>Eukaryota</taxon>
        <taxon>Sar</taxon>
        <taxon>Alveolata</taxon>
        <taxon>Dinophyceae</taxon>
        <taxon>Suessiales</taxon>
        <taxon>Symbiodiniaceae</taxon>
        <taxon>Cladocopium</taxon>
    </lineage>
</organism>